<evidence type="ECO:0000256" key="5">
    <source>
        <dbReference type="ARBA" id="ARBA00022741"/>
    </source>
</evidence>
<organism evidence="12 13">
    <name type="scientific">Kitasatospora aburaviensis</name>
    <dbReference type="NCBI Taxonomy" id="67265"/>
    <lineage>
        <taxon>Bacteria</taxon>
        <taxon>Bacillati</taxon>
        <taxon>Actinomycetota</taxon>
        <taxon>Actinomycetes</taxon>
        <taxon>Kitasatosporales</taxon>
        <taxon>Streptomycetaceae</taxon>
        <taxon>Kitasatospora</taxon>
    </lineage>
</organism>
<dbReference type="PANTHER" id="PTHR24421:SF10">
    <property type="entry name" value="NITRATE_NITRITE SENSOR PROTEIN NARQ"/>
    <property type="match status" value="1"/>
</dbReference>
<dbReference type="InterPro" id="IPR011712">
    <property type="entry name" value="Sig_transdc_His_kin_sub3_dim/P"/>
</dbReference>
<dbReference type="InterPro" id="IPR050482">
    <property type="entry name" value="Sensor_HK_TwoCompSys"/>
</dbReference>
<evidence type="ECO:0000313" key="13">
    <source>
        <dbReference type="Proteomes" id="UP001596067"/>
    </source>
</evidence>
<dbReference type="EC" id="2.7.13.3" evidence="2"/>
<dbReference type="EMBL" id="JBHSOD010000003">
    <property type="protein sequence ID" value="MFC5884122.1"/>
    <property type="molecule type" value="Genomic_DNA"/>
</dbReference>
<feature type="transmembrane region" description="Helical" evidence="10">
    <location>
        <begin position="77"/>
        <end position="96"/>
    </location>
</feature>
<feature type="region of interest" description="Disordered" evidence="9">
    <location>
        <begin position="260"/>
        <end position="289"/>
    </location>
</feature>
<comment type="caution">
    <text evidence="12">The sequence shown here is derived from an EMBL/GenBank/DDBJ whole genome shotgun (WGS) entry which is preliminary data.</text>
</comment>
<dbReference type="Pfam" id="PF07730">
    <property type="entry name" value="HisKA_3"/>
    <property type="match status" value="1"/>
</dbReference>
<evidence type="ECO:0000256" key="9">
    <source>
        <dbReference type="SAM" id="MobiDB-lite"/>
    </source>
</evidence>
<evidence type="ECO:0000259" key="11">
    <source>
        <dbReference type="SMART" id="SM00387"/>
    </source>
</evidence>
<evidence type="ECO:0000256" key="4">
    <source>
        <dbReference type="ARBA" id="ARBA00022679"/>
    </source>
</evidence>
<dbReference type="GO" id="GO:0016301">
    <property type="term" value="F:kinase activity"/>
    <property type="evidence" value="ECO:0007669"/>
    <property type="project" value="UniProtKB-KW"/>
</dbReference>
<feature type="transmembrane region" description="Helical" evidence="10">
    <location>
        <begin position="52"/>
        <end position="70"/>
    </location>
</feature>
<sequence>MDDAAPTAEPPRPSGRRVAPPLTGRAAVSWAGGVLYLLVVLLLIGGSTRAPATVPAIGSLLAATLLIGVVRRQPLPALALTLVGATAVVLSTSGAAPTRPVVGYQGQFLSYLAVDAVLGFIVATCARRAAVVAGAVSFTVQLLVVAAFAHGDNLTVNVVIALLALAAAGAAGLLGRERREHAAALRSQEVAEAVTAERLRIARELHDMVAHSIGIVAIQAGVGSRVIDTQPAAAREALEAIEATSRETLAGLRRTLVALRRTDPDGTDRSSGASDARREPPAPAPGLADLDRLVAATADAGVRVEVHRSGEQRPLPPELDLSAYRIVQEALTNVVRHAAVDHCRVAVGYGDEELSVEVVDDGRGAPGAPGPAPGMYHEHGFGLVGMRERVALLHGRLSVGPRAEGGFRVAARLPLPEPVAAPAAAAAKAPAMTAEAAR</sequence>
<evidence type="ECO:0000256" key="1">
    <source>
        <dbReference type="ARBA" id="ARBA00000085"/>
    </source>
</evidence>
<dbReference type="PANTHER" id="PTHR24421">
    <property type="entry name" value="NITRATE/NITRITE SENSOR PROTEIN NARX-RELATED"/>
    <property type="match status" value="1"/>
</dbReference>
<dbReference type="Proteomes" id="UP001596067">
    <property type="component" value="Unassembled WGS sequence"/>
</dbReference>
<dbReference type="InterPro" id="IPR036890">
    <property type="entry name" value="HATPase_C_sf"/>
</dbReference>
<feature type="transmembrane region" description="Helical" evidence="10">
    <location>
        <begin position="102"/>
        <end position="122"/>
    </location>
</feature>
<keyword evidence="5" id="KW-0547">Nucleotide-binding</keyword>
<evidence type="ECO:0000256" key="8">
    <source>
        <dbReference type="ARBA" id="ARBA00023012"/>
    </source>
</evidence>
<evidence type="ECO:0000256" key="10">
    <source>
        <dbReference type="SAM" id="Phobius"/>
    </source>
</evidence>
<feature type="transmembrane region" description="Helical" evidence="10">
    <location>
        <begin position="26"/>
        <end position="46"/>
    </location>
</feature>
<keyword evidence="10" id="KW-1133">Transmembrane helix</keyword>
<accession>A0ABW1EQA1</accession>
<evidence type="ECO:0000256" key="3">
    <source>
        <dbReference type="ARBA" id="ARBA00022553"/>
    </source>
</evidence>
<reference evidence="13" key="1">
    <citation type="journal article" date="2019" name="Int. J. Syst. Evol. Microbiol.">
        <title>The Global Catalogue of Microorganisms (GCM) 10K type strain sequencing project: providing services to taxonomists for standard genome sequencing and annotation.</title>
        <authorList>
            <consortium name="The Broad Institute Genomics Platform"/>
            <consortium name="The Broad Institute Genome Sequencing Center for Infectious Disease"/>
            <person name="Wu L."/>
            <person name="Ma J."/>
        </authorList>
    </citation>
    <scope>NUCLEOTIDE SEQUENCE [LARGE SCALE GENOMIC DNA]</scope>
    <source>
        <strain evidence="13">CGMCC 4.1469</strain>
    </source>
</reference>
<proteinExistence type="predicted"/>
<keyword evidence="10" id="KW-0472">Membrane</keyword>
<comment type="catalytic activity">
    <reaction evidence="1">
        <text>ATP + protein L-histidine = ADP + protein N-phospho-L-histidine.</text>
        <dbReference type="EC" id="2.7.13.3"/>
    </reaction>
</comment>
<evidence type="ECO:0000256" key="2">
    <source>
        <dbReference type="ARBA" id="ARBA00012438"/>
    </source>
</evidence>
<keyword evidence="13" id="KW-1185">Reference proteome</keyword>
<name>A0ABW1EQA1_9ACTN</name>
<gene>
    <name evidence="12" type="ORF">ACFP0N_03860</name>
</gene>
<keyword evidence="8" id="KW-0902">Two-component regulatory system</keyword>
<protein>
    <recommendedName>
        <fullName evidence="2">histidine kinase</fullName>
        <ecNumber evidence="2">2.7.13.3</ecNumber>
    </recommendedName>
</protein>
<dbReference type="CDD" id="cd16917">
    <property type="entry name" value="HATPase_UhpB-NarQ-NarX-like"/>
    <property type="match status" value="1"/>
</dbReference>
<dbReference type="Pfam" id="PF02518">
    <property type="entry name" value="HATPase_c"/>
    <property type="match status" value="1"/>
</dbReference>
<dbReference type="Gene3D" id="1.20.5.1930">
    <property type="match status" value="1"/>
</dbReference>
<keyword evidence="10" id="KW-0812">Transmembrane</keyword>
<evidence type="ECO:0000256" key="7">
    <source>
        <dbReference type="ARBA" id="ARBA00022840"/>
    </source>
</evidence>
<dbReference type="SMART" id="SM00387">
    <property type="entry name" value="HATPase_c"/>
    <property type="match status" value="1"/>
</dbReference>
<keyword evidence="4" id="KW-0808">Transferase</keyword>
<keyword evidence="6 12" id="KW-0418">Kinase</keyword>
<dbReference type="SUPFAM" id="SSF55874">
    <property type="entry name" value="ATPase domain of HSP90 chaperone/DNA topoisomerase II/histidine kinase"/>
    <property type="match status" value="1"/>
</dbReference>
<dbReference type="RefSeq" id="WP_313762539.1">
    <property type="nucleotide sequence ID" value="NZ_BAAAVH010000050.1"/>
</dbReference>
<feature type="transmembrane region" description="Helical" evidence="10">
    <location>
        <begin position="154"/>
        <end position="174"/>
    </location>
</feature>
<dbReference type="Gene3D" id="3.30.565.10">
    <property type="entry name" value="Histidine kinase-like ATPase, C-terminal domain"/>
    <property type="match status" value="1"/>
</dbReference>
<keyword evidence="3" id="KW-0597">Phosphoprotein</keyword>
<feature type="transmembrane region" description="Helical" evidence="10">
    <location>
        <begin position="129"/>
        <end position="148"/>
    </location>
</feature>
<dbReference type="InterPro" id="IPR003594">
    <property type="entry name" value="HATPase_dom"/>
</dbReference>
<evidence type="ECO:0000313" key="12">
    <source>
        <dbReference type="EMBL" id="MFC5884122.1"/>
    </source>
</evidence>
<evidence type="ECO:0000256" key="6">
    <source>
        <dbReference type="ARBA" id="ARBA00022777"/>
    </source>
</evidence>
<keyword evidence="7" id="KW-0067">ATP-binding</keyword>
<feature type="domain" description="Histidine kinase/HSP90-like ATPase" evidence="11">
    <location>
        <begin position="318"/>
        <end position="417"/>
    </location>
</feature>